<comment type="catalytic activity">
    <reaction evidence="6 7 8">
        <text>RNA(n) + a ribonucleoside 5'-triphosphate = RNA(n+1) + diphosphate</text>
        <dbReference type="Rhea" id="RHEA:21248"/>
        <dbReference type="Rhea" id="RHEA-COMP:14527"/>
        <dbReference type="Rhea" id="RHEA-COMP:17342"/>
        <dbReference type="ChEBI" id="CHEBI:33019"/>
        <dbReference type="ChEBI" id="CHEBI:61557"/>
        <dbReference type="ChEBI" id="CHEBI:140395"/>
        <dbReference type="EC" id="2.7.7.6"/>
    </reaction>
</comment>
<keyword evidence="7" id="KW-0862">Zinc</keyword>
<reference evidence="10 11" key="1">
    <citation type="journal article" date="2016" name="Nat. Commun.">
        <title>Thousands of microbial genomes shed light on interconnected biogeochemical processes in an aquifer system.</title>
        <authorList>
            <person name="Anantharaman K."/>
            <person name="Brown C.T."/>
            <person name="Hug L.A."/>
            <person name="Sharon I."/>
            <person name="Castelle C.J."/>
            <person name="Probst A.J."/>
            <person name="Thomas B.C."/>
            <person name="Singh A."/>
            <person name="Wilkins M.J."/>
            <person name="Karaoz U."/>
            <person name="Brodie E.L."/>
            <person name="Williams K.H."/>
            <person name="Hubbard S.S."/>
            <person name="Banfield J.F."/>
        </authorList>
    </citation>
    <scope>NUCLEOTIDE SEQUENCE [LARGE SCALE GENOMIC DNA]</scope>
</reference>
<dbReference type="Pfam" id="PF05000">
    <property type="entry name" value="RNA_pol_Rpb1_4"/>
    <property type="match status" value="1"/>
</dbReference>
<evidence type="ECO:0000313" key="11">
    <source>
        <dbReference type="Proteomes" id="UP000177801"/>
    </source>
</evidence>
<feature type="domain" description="RNA polymerase N-terminal" evidence="9">
    <location>
        <begin position="264"/>
        <end position="541"/>
    </location>
</feature>
<feature type="binding site" evidence="7">
    <location>
        <position position="487"/>
    </location>
    <ligand>
        <name>Mg(2+)</name>
        <dbReference type="ChEBI" id="CHEBI:18420"/>
    </ligand>
</feature>
<dbReference type="GO" id="GO:0000428">
    <property type="term" value="C:DNA-directed RNA polymerase complex"/>
    <property type="evidence" value="ECO:0007669"/>
    <property type="project" value="UniProtKB-KW"/>
</dbReference>
<evidence type="ECO:0000259" key="9">
    <source>
        <dbReference type="SMART" id="SM00663"/>
    </source>
</evidence>
<accession>A0A1G1ZDK4</accession>
<dbReference type="SUPFAM" id="SSF64484">
    <property type="entry name" value="beta and beta-prime subunits of DNA dependent RNA-polymerase"/>
    <property type="match status" value="1"/>
</dbReference>
<dbReference type="InterPro" id="IPR007066">
    <property type="entry name" value="RNA_pol_Rpb1_3"/>
</dbReference>
<dbReference type="InterPro" id="IPR007080">
    <property type="entry name" value="RNA_pol_Rpb1_1"/>
</dbReference>
<keyword evidence="5 7" id="KW-0804">Transcription</keyword>
<gene>
    <name evidence="7" type="primary">rpoC</name>
    <name evidence="10" type="ORF">A3G58_01855</name>
</gene>
<keyword evidence="4 7" id="KW-0479">Metal-binding</keyword>
<dbReference type="InterPro" id="IPR007083">
    <property type="entry name" value="RNA_pol_Rpb1_4"/>
</dbReference>
<dbReference type="PANTHER" id="PTHR19376">
    <property type="entry name" value="DNA-DIRECTED RNA POLYMERASE"/>
    <property type="match status" value="1"/>
</dbReference>
<dbReference type="CDD" id="cd01609">
    <property type="entry name" value="RNAP_beta'_N"/>
    <property type="match status" value="1"/>
</dbReference>
<dbReference type="InterPro" id="IPR045867">
    <property type="entry name" value="DNA-dir_RpoC_beta_prime"/>
</dbReference>
<dbReference type="Pfam" id="PF04998">
    <property type="entry name" value="RNA_pol_Rpb1_5"/>
    <property type="match status" value="1"/>
</dbReference>
<dbReference type="GO" id="GO:0008270">
    <property type="term" value="F:zinc ion binding"/>
    <property type="evidence" value="ECO:0007669"/>
    <property type="project" value="UniProtKB-UniRule"/>
</dbReference>
<feature type="binding site" evidence="7">
    <location>
        <position position="60"/>
    </location>
    <ligand>
        <name>Zn(2+)</name>
        <dbReference type="ChEBI" id="CHEBI:29105"/>
        <label>1</label>
    </ligand>
</feature>
<dbReference type="InterPro" id="IPR042102">
    <property type="entry name" value="RNA_pol_Rpb1_3_sf"/>
</dbReference>
<dbReference type="AlphaFoldDB" id="A0A1G1ZDK4"/>
<feature type="binding site" evidence="7">
    <location>
        <position position="880"/>
    </location>
    <ligand>
        <name>Zn(2+)</name>
        <dbReference type="ChEBI" id="CHEBI:29105"/>
        <label>2</label>
    </ligand>
</feature>
<dbReference type="Proteomes" id="UP000177801">
    <property type="component" value="Unassembled WGS sequence"/>
</dbReference>
<dbReference type="InterPro" id="IPR038120">
    <property type="entry name" value="Rpb1_funnel_sf"/>
</dbReference>
<keyword evidence="3 7" id="KW-0548">Nucleotidyltransferase</keyword>
<sequence>MPRRTDFEALKIRIASPEDILSWSHGEVTKPETINYRTQRPEKDGLFSERIFGPTKDWECYCGKYRKIRYKGVVCDKCGVEVTRSIVRRQRMGHIELATPVAHTWFLKNVPSVMSLVLDEPLKKLERVVYYAAYIVTAVDEEKRKAALADVEKEYKARQNEQDKKKSELETAAMGARDFLNDLRPGRILSEAEFIDFGKRFGNAFTVMSGGEGVRKVLESIDLAKAVKDVEKELKSSRDAARRKKLLRRLKLMKSMITNGIRPEWTVLTVLPILPPDLRPMVALDGGRYATSDLNDLYRRVINRNNRLKKLLELKAPDVIVINEKRMLQEAIDVLIDNSRSKQTARGRRPLRSLSDMLKGKQGRFRQNLLGKRVDYSGRSVIVVGPNLRLDECGIPKRMALELFRPFVIHKIIEHGLAYNIRNSNRLIDQAPPEVWEILEDVIADKKVLLNRAPTLHRLSIQAFKPILVEGLAIQIPPMVCAAFNADFDGDQMAVHLPLSDEAQFEAGGLMLSKNNLLKPASGEAITVPTQDIVLGCHYVTRMVEESGTPEKHFSSGAEAKLAYNNDYIKLSTPVYVGKMRTTCGRVIFNEALPEEHAFLNETVTKKSLTSLVGKLINIYGAETARDTLDKIKDVGFEYATVSGISLGASDIIVPKLKKEILEEASAKVDLIGKQYQDGFLTNAERRERSIEVWSEAKSKVDQRVPESLGESNPISVIIQSGARGSWNQPNQMAGMRGIVANPKGESIELPIRTSLKEGHTSLEYFISTHGSRKGLVDTALRTAEAGYLTRRLIDAAQDMVIKEDNCKTTTGITVYKEDEIAEYSYGFTDRLFSRVPLNDIKIGKKIVAKAGEIITAEAAAEIALDKSIESIEVRSPITCKTLYGLCSKCYGLDLGTNEDVKIGEAVGIVAAQSIGELGTQLTLRTFHGGGLAGRDITTGLPRVDELFERRIPKQKGLLSEIEGTVEDISEDGALQIVKIKKKGATAKKDKLVEHSVLRSKEILVKVGDKVMPGDQLTSGSLDPQELFALKGKADTARYLIREIQRIYRSEGALVHDKHMEVIVRQMFSRVEIVDPGDTDFIVGDIVDKSRYKEVNSFVKDAGKERAKGRELILGITKAVLSGDGFLAAASFQETARVLIKASSEGRIDNLRGLKENVIIGRLVPIGAAFRGEIDVPEDEGMDERVEN</sequence>
<dbReference type="Pfam" id="PF00623">
    <property type="entry name" value="RNA_pol_Rpb1_2"/>
    <property type="match status" value="1"/>
</dbReference>
<dbReference type="GO" id="GO:0000287">
    <property type="term" value="F:magnesium ion binding"/>
    <property type="evidence" value="ECO:0007669"/>
    <property type="project" value="UniProtKB-UniRule"/>
</dbReference>
<dbReference type="Gene3D" id="1.10.150.390">
    <property type="match status" value="1"/>
</dbReference>
<dbReference type="Gene3D" id="1.10.132.30">
    <property type="match status" value="1"/>
</dbReference>
<evidence type="ECO:0000256" key="3">
    <source>
        <dbReference type="ARBA" id="ARBA00022695"/>
    </source>
</evidence>
<comment type="function">
    <text evidence="7 8">DNA-dependent RNA polymerase catalyzes the transcription of DNA into RNA using the four ribonucleoside triphosphates as substrates.</text>
</comment>
<dbReference type="PANTHER" id="PTHR19376:SF54">
    <property type="entry name" value="DNA-DIRECTED RNA POLYMERASE SUBUNIT BETA"/>
    <property type="match status" value="1"/>
</dbReference>
<dbReference type="Pfam" id="PF04983">
    <property type="entry name" value="RNA_pol_Rpb1_3"/>
    <property type="match status" value="1"/>
</dbReference>
<comment type="similarity">
    <text evidence="7 8">Belongs to the RNA polymerase beta' chain family.</text>
</comment>
<protein>
    <recommendedName>
        <fullName evidence="7">DNA-directed RNA polymerase subunit beta'</fullName>
        <shortName evidence="7">RNAP subunit beta'</shortName>
        <ecNumber evidence="7">2.7.7.6</ecNumber>
    </recommendedName>
    <alternativeName>
        <fullName evidence="7">RNA polymerase subunit beta'</fullName>
    </alternativeName>
    <alternativeName>
        <fullName evidence="7">Transcriptase subunit beta'</fullName>
    </alternativeName>
</protein>
<dbReference type="GO" id="GO:0003677">
    <property type="term" value="F:DNA binding"/>
    <property type="evidence" value="ECO:0007669"/>
    <property type="project" value="UniProtKB-UniRule"/>
</dbReference>
<evidence type="ECO:0000256" key="4">
    <source>
        <dbReference type="ARBA" id="ARBA00022723"/>
    </source>
</evidence>
<dbReference type="Gene3D" id="1.10.274.100">
    <property type="entry name" value="RNA polymerase Rpb1, domain 3"/>
    <property type="match status" value="2"/>
</dbReference>
<dbReference type="GO" id="GO:0006351">
    <property type="term" value="P:DNA-templated transcription"/>
    <property type="evidence" value="ECO:0007669"/>
    <property type="project" value="UniProtKB-UniRule"/>
</dbReference>
<dbReference type="GO" id="GO:0003899">
    <property type="term" value="F:DNA-directed RNA polymerase activity"/>
    <property type="evidence" value="ECO:0007669"/>
    <property type="project" value="UniProtKB-UniRule"/>
</dbReference>
<proteinExistence type="inferred from homology"/>
<feature type="binding site" evidence="7">
    <location>
        <position position="75"/>
    </location>
    <ligand>
        <name>Zn(2+)</name>
        <dbReference type="ChEBI" id="CHEBI:29105"/>
        <label>1</label>
    </ligand>
</feature>
<dbReference type="HAMAP" id="MF_01322">
    <property type="entry name" value="RNApol_bact_RpoC"/>
    <property type="match status" value="1"/>
</dbReference>
<dbReference type="Gene3D" id="2.40.40.20">
    <property type="match status" value="1"/>
</dbReference>
<feature type="binding site" evidence="7">
    <location>
        <position position="807"/>
    </location>
    <ligand>
        <name>Zn(2+)</name>
        <dbReference type="ChEBI" id="CHEBI:29105"/>
        <label>2</label>
    </ligand>
</feature>
<feature type="binding site" evidence="7">
    <location>
        <position position="489"/>
    </location>
    <ligand>
        <name>Mg(2+)</name>
        <dbReference type="ChEBI" id="CHEBI:18420"/>
    </ligand>
</feature>
<keyword evidence="7" id="KW-0460">Magnesium</keyword>
<keyword evidence="1 7" id="KW-0240">DNA-directed RNA polymerase</keyword>
<dbReference type="EC" id="2.7.7.6" evidence="7"/>
<evidence type="ECO:0000256" key="7">
    <source>
        <dbReference type="HAMAP-Rule" id="MF_01322"/>
    </source>
</evidence>
<feature type="binding site" evidence="7">
    <location>
        <position position="887"/>
    </location>
    <ligand>
        <name>Zn(2+)</name>
        <dbReference type="ChEBI" id="CHEBI:29105"/>
        <label>2</label>
    </ligand>
</feature>
<organism evidence="10 11">
    <name type="scientific">Candidatus Colwellbacteria bacterium RIFCSPLOWO2_12_FULL_46_17</name>
    <dbReference type="NCBI Taxonomy" id="1797695"/>
    <lineage>
        <taxon>Bacteria</taxon>
        <taxon>Candidatus Colwelliibacteriota</taxon>
    </lineage>
</organism>
<evidence type="ECO:0000256" key="2">
    <source>
        <dbReference type="ARBA" id="ARBA00022679"/>
    </source>
</evidence>
<dbReference type="InterPro" id="IPR000722">
    <property type="entry name" value="RNA_pol_asu"/>
</dbReference>
<dbReference type="InterPro" id="IPR007081">
    <property type="entry name" value="RNA_pol_Rpb1_5"/>
</dbReference>
<dbReference type="Gene3D" id="1.10.40.90">
    <property type="match status" value="1"/>
</dbReference>
<feature type="binding site" evidence="7">
    <location>
        <position position="78"/>
    </location>
    <ligand>
        <name>Zn(2+)</name>
        <dbReference type="ChEBI" id="CHEBI:29105"/>
        <label>1</label>
    </ligand>
</feature>
<evidence type="ECO:0000256" key="5">
    <source>
        <dbReference type="ARBA" id="ARBA00023163"/>
    </source>
</evidence>
<feature type="binding site" evidence="7">
    <location>
        <position position="890"/>
    </location>
    <ligand>
        <name>Zn(2+)</name>
        <dbReference type="ChEBI" id="CHEBI:29105"/>
        <label>2</label>
    </ligand>
</feature>
<dbReference type="Gene3D" id="2.40.50.100">
    <property type="match status" value="1"/>
</dbReference>
<name>A0A1G1ZDK4_9BACT</name>
<dbReference type="CDD" id="cd02655">
    <property type="entry name" value="RNAP_beta'_C"/>
    <property type="match status" value="1"/>
</dbReference>
<dbReference type="SMART" id="SM00663">
    <property type="entry name" value="RPOLA_N"/>
    <property type="match status" value="1"/>
</dbReference>
<dbReference type="Gene3D" id="1.10.1790.20">
    <property type="match status" value="1"/>
</dbReference>
<dbReference type="EMBL" id="MHJD01000004">
    <property type="protein sequence ID" value="OGY62691.1"/>
    <property type="molecule type" value="Genomic_DNA"/>
</dbReference>
<evidence type="ECO:0000313" key="10">
    <source>
        <dbReference type="EMBL" id="OGY62691.1"/>
    </source>
</evidence>
<dbReference type="InterPro" id="IPR006592">
    <property type="entry name" value="RNA_pol_N"/>
</dbReference>
<comment type="cofactor">
    <cofactor evidence="7">
        <name>Zn(2+)</name>
        <dbReference type="ChEBI" id="CHEBI:29105"/>
    </cofactor>
    <text evidence="7">Binds 2 Zn(2+) ions per subunit.</text>
</comment>
<evidence type="ECO:0000256" key="8">
    <source>
        <dbReference type="RuleBase" id="RU004279"/>
    </source>
</evidence>
<evidence type="ECO:0000256" key="6">
    <source>
        <dbReference type="ARBA" id="ARBA00048552"/>
    </source>
</evidence>
<feature type="binding site" evidence="7">
    <location>
        <position position="62"/>
    </location>
    <ligand>
        <name>Zn(2+)</name>
        <dbReference type="ChEBI" id="CHEBI:29105"/>
        <label>1</label>
    </ligand>
</feature>
<feature type="binding site" evidence="7">
    <location>
        <position position="491"/>
    </location>
    <ligand>
        <name>Mg(2+)</name>
        <dbReference type="ChEBI" id="CHEBI:18420"/>
    </ligand>
</feature>
<keyword evidence="2 7" id="KW-0808">Transferase</keyword>
<dbReference type="NCBIfam" id="TIGR02386">
    <property type="entry name" value="rpoC_TIGR"/>
    <property type="match status" value="1"/>
</dbReference>
<comment type="subunit">
    <text evidence="7">The RNAP catalytic core consists of 2 alpha, 1 beta, 1 beta' and 1 omega subunit. When a sigma factor is associated with the core the holoenzyme is formed, which can initiate transcription.</text>
</comment>
<dbReference type="InterPro" id="IPR044893">
    <property type="entry name" value="RNA_pol_Rpb1_clamp_domain"/>
</dbReference>
<comment type="caution">
    <text evidence="10">The sequence shown here is derived from an EMBL/GenBank/DDBJ whole genome shotgun (WGS) entry which is preliminary data.</text>
</comment>
<evidence type="ECO:0000256" key="1">
    <source>
        <dbReference type="ARBA" id="ARBA00022478"/>
    </source>
</evidence>
<dbReference type="Gene3D" id="4.10.860.120">
    <property type="entry name" value="RNA polymerase II, clamp domain"/>
    <property type="match status" value="1"/>
</dbReference>
<dbReference type="Pfam" id="PF04997">
    <property type="entry name" value="RNA_pol_Rpb1_1"/>
    <property type="match status" value="1"/>
</dbReference>
<comment type="cofactor">
    <cofactor evidence="7">
        <name>Mg(2+)</name>
        <dbReference type="ChEBI" id="CHEBI:18420"/>
    </cofactor>
    <text evidence="7">Binds 1 Mg(2+) ion per subunit.</text>
</comment>
<dbReference type="InterPro" id="IPR012754">
    <property type="entry name" value="DNA-dir_RpoC_beta_prime_bact"/>
</dbReference>